<comment type="similarity">
    <text evidence="2">Belongs to the CpsC/CapA family.</text>
</comment>
<dbReference type="InterPro" id="IPR005702">
    <property type="entry name" value="Wzc-like_C"/>
</dbReference>
<name>A0ABN1YN53_9MICO</name>
<organism evidence="12 13">
    <name type="scientific">Agrococcus citreus</name>
    <dbReference type="NCBI Taxonomy" id="84643"/>
    <lineage>
        <taxon>Bacteria</taxon>
        <taxon>Bacillati</taxon>
        <taxon>Actinomycetota</taxon>
        <taxon>Actinomycetes</taxon>
        <taxon>Micrococcales</taxon>
        <taxon>Microbacteriaceae</taxon>
        <taxon>Agrococcus</taxon>
    </lineage>
</organism>
<dbReference type="Proteomes" id="UP001501266">
    <property type="component" value="Unassembled WGS sequence"/>
</dbReference>
<evidence type="ECO:0000256" key="5">
    <source>
        <dbReference type="ARBA" id="ARBA00022741"/>
    </source>
</evidence>
<keyword evidence="13" id="KW-1185">Reference proteome</keyword>
<dbReference type="InterPro" id="IPR003856">
    <property type="entry name" value="LPS_length_determ_N"/>
</dbReference>
<evidence type="ECO:0000313" key="13">
    <source>
        <dbReference type="Proteomes" id="UP001501266"/>
    </source>
</evidence>
<dbReference type="Pfam" id="PF02706">
    <property type="entry name" value="Wzz"/>
    <property type="match status" value="1"/>
</dbReference>
<evidence type="ECO:0000256" key="1">
    <source>
        <dbReference type="ARBA" id="ARBA00004651"/>
    </source>
</evidence>
<evidence type="ECO:0000256" key="6">
    <source>
        <dbReference type="ARBA" id="ARBA00022840"/>
    </source>
</evidence>
<dbReference type="EMBL" id="BAAAKK010000001">
    <property type="protein sequence ID" value="GAA1417369.1"/>
    <property type="molecule type" value="Genomic_DNA"/>
</dbReference>
<dbReference type="Pfam" id="PF10609">
    <property type="entry name" value="ParA"/>
    <property type="match status" value="1"/>
</dbReference>
<feature type="transmembrane region" description="Helical" evidence="10">
    <location>
        <begin position="21"/>
        <end position="41"/>
    </location>
</feature>
<evidence type="ECO:0000313" key="12">
    <source>
        <dbReference type="EMBL" id="GAA1417369.1"/>
    </source>
</evidence>
<protein>
    <submittedName>
        <fullName evidence="12">Polysaccharide biosynthesis tyrosine autokinase</fullName>
    </submittedName>
</protein>
<evidence type="ECO:0000256" key="4">
    <source>
        <dbReference type="ARBA" id="ARBA00022692"/>
    </source>
</evidence>
<feature type="domain" description="Polysaccharide chain length determinant N-terminal" evidence="11">
    <location>
        <begin position="10"/>
        <end position="97"/>
    </location>
</feature>
<reference evidence="12 13" key="1">
    <citation type="journal article" date="2019" name="Int. J. Syst. Evol. Microbiol.">
        <title>The Global Catalogue of Microorganisms (GCM) 10K type strain sequencing project: providing services to taxonomists for standard genome sequencing and annotation.</title>
        <authorList>
            <consortium name="The Broad Institute Genomics Platform"/>
            <consortium name="The Broad Institute Genome Sequencing Center for Infectious Disease"/>
            <person name="Wu L."/>
            <person name="Ma J."/>
        </authorList>
    </citation>
    <scope>NUCLEOTIDE SEQUENCE [LARGE SCALE GENOMIC DNA]</scope>
    <source>
        <strain evidence="12 13">JCM 12398</strain>
    </source>
</reference>
<keyword evidence="6" id="KW-0067">ATP-binding</keyword>
<keyword evidence="8 10" id="KW-0472">Membrane</keyword>
<dbReference type="InterPro" id="IPR027417">
    <property type="entry name" value="P-loop_NTPase"/>
</dbReference>
<evidence type="ECO:0000256" key="8">
    <source>
        <dbReference type="ARBA" id="ARBA00023136"/>
    </source>
</evidence>
<comment type="subcellular location">
    <subcellularLocation>
        <location evidence="1">Cell membrane</location>
        <topology evidence="1">Multi-pass membrane protein</topology>
    </subcellularLocation>
</comment>
<keyword evidence="3" id="KW-1003">Cell membrane</keyword>
<dbReference type="InterPro" id="IPR050445">
    <property type="entry name" value="Bact_polysacc_biosynth/exp"/>
</dbReference>
<evidence type="ECO:0000256" key="3">
    <source>
        <dbReference type="ARBA" id="ARBA00022475"/>
    </source>
</evidence>
<dbReference type="NCBIfam" id="TIGR01007">
    <property type="entry name" value="eps_fam"/>
    <property type="match status" value="1"/>
</dbReference>
<feature type="compositionally biased region" description="Polar residues" evidence="9">
    <location>
        <begin position="447"/>
        <end position="460"/>
    </location>
</feature>
<keyword evidence="4 10" id="KW-0812">Transmembrane</keyword>
<keyword evidence="7 10" id="KW-1133">Transmembrane helix</keyword>
<evidence type="ECO:0000256" key="10">
    <source>
        <dbReference type="SAM" id="Phobius"/>
    </source>
</evidence>
<dbReference type="PANTHER" id="PTHR32309:SF31">
    <property type="entry name" value="CAPSULAR EXOPOLYSACCHARIDE FAMILY"/>
    <property type="match status" value="1"/>
</dbReference>
<dbReference type="RefSeq" id="WP_343916333.1">
    <property type="nucleotide sequence ID" value="NZ_BAAAKK010000001.1"/>
</dbReference>
<gene>
    <name evidence="12" type="ORF">GCM10009640_01390</name>
</gene>
<feature type="region of interest" description="Disordered" evidence="9">
    <location>
        <begin position="447"/>
        <end position="477"/>
    </location>
</feature>
<dbReference type="PANTHER" id="PTHR32309">
    <property type="entry name" value="TYROSINE-PROTEIN KINASE"/>
    <property type="match status" value="1"/>
</dbReference>
<dbReference type="Gene3D" id="3.40.50.300">
    <property type="entry name" value="P-loop containing nucleotide triphosphate hydrolases"/>
    <property type="match status" value="1"/>
</dbReference>
<accession>A0ABN1YN53</accession>
<dbReference type="InterPro" id="IPR033756">
    <property type="entry name" value="YlxH/NBP35"/>
</dbReference>
<evidence type="ECO:0000256" key="9">
    <source>
        <dbReference type="SAM" id="MobiDB-lite"/>
    </source>
</evidence>
<comment type="caution">
    <text evidence="12">The sequence shown here is derived from an EMBL/GenBank/DDBJ whole genome shotgun (WGS) entry which is preliminary data.</text>
</comment>
<evidence type="ECO:0000256" key="2">
    <source>
        <dbReference type="ARBA" id="ARBA00006683"/>
    </source>
</evidence>
<evidence type="ECO:0000259" key="11">
    <source>
        <dbReference type="Pfam" id="PF02706"/>
    </source>
</evidence>
<evidence type="ECO:0000256" key="7">
    <source>
        <dbReference type="ARBA" id="ARBA00022989"/>
    </source>
</evidence>
<sequence>MTGAESGQWSLSHVLEALRKFWALVLGLALLGGGIGFLVSASTQPLFQSRASLYFALNEGTSGADLNQGSAYTQNQMLSFARLATSSRVLEPVIAELGMDLTPRDLARSIAITIPQDTVILDVTATSTDPVRAAAIANTVSQQLASVVQDVAAEGVDGAATISASVIDDAVAPAVQTTPNKPRDTALAAALGLLLGVLAAFVATMADTRVRNEAAVARVTDLPVLGVVTRAKRAVDPGLIVAREPHSPVAEDMRRIQSALAFTTLDGKSRRLLVTSSSPGEGKSTFSTNLAIALADAGERTLVIDADLRRPRVDQLFGLDGSVGLTTALMGRLSLGEAIVPWRESGPDVLTSGELPPNPATVVTSQAFRSLLDSASHRYDVVIVDSPPVLTVADSNLLAPLVDGVVIVVDASRTRRPQLANTVRSIESAGGQILGIVLNKSRATSDRNTYYSDVPSSEQSGWKLPIGAPRRSPVGES</sequence>
<dbReference type="CDD" id="cd05387">
    <property type="entry name" value="BY-kinase"/>
    <property type="match status" value="1"/>
</dbReference>
<proteinExistence type="inferred from homology"/>
<dbReference type="SUPFAM" id="SSF52540">
    <property type="entry name" value="P-loop containing nucleoside triphosphate hydrolases"/>
    <property type="match status" value="1"/>
</dbReference>
<keyword evidence="5" id="KW-0547">Nucleotide-binding</keyword>